<evidence type="ECO:0000313" key="1">
    <source>
        <dbReference type="EMBL" id="GFO31678.1"/>
    </source>
</evidence>
<evidence type="ECO:0000313" key="2">
    <source>
        <dbReference type="Proteomes" id="UP000735302"/>
    </source>
</evidence>
<comment type="caution">
    <text evidence="1">The sequence shown here is derived from an EMBL/GenBank/DDBJ whole genome shotgun (WGS) entry which is preliminary data.</text>
</comment>
<sequence>MITQAYSSRKWPILVTQSHGKVYVHPVVRVSIFYFPVLTDSFKSLRQMREPFRRNMQQNLIVPGRMEYIMYSSDREMIRLQHSIATETMPPSFEQTMPEMTEMKDPSVRQQCYHDTHGKIAQEIIVE</sequence>
<protein>
    <submittedName>
        <fullName evidence="1">Uncharacterized protein</fullName>
    </submittedName>
</protein>
<dbReference type="EMBL" id="BLXT01006414">
    <property type="protein sequence ID" value="GFO31678.1"/>
    <property type="molecule type" value="Genomic_DNA"/>
</dbReference>
<dbReference type="AlphaFoldDB" id="A0AAV4CKQ7"/>
<keyword evidence="2" id="KW-1185">Reference proteome</keyword>
<accession>A0AAV4CKQ7</accession>
<organism evidence="1 2">
    <name type="scientific">Plakobranchus ocellatus</name>
    <dbReference type="NCBI Taxonomy" id="259542"/>
    <lineage>
        <taxon>Eukaryota</taxon>
        <taxon>Metazoa</taxon>
        <taxon>Spiralia</taxon>
        <taxon>Lophotrochozoa</taxon>
        <taxon>Mollusca</taxon>
        <taxon>Gastropoda</taxon>
        <taxon>Heterobranchia</taxon>
        <taxon>Euthyneura</taxon>
        <taxon>Panpulmonata</taxon>
        <taxon>Sacoglossa</taxon>
        <taxon>Placobranchoidea</taxon>
        <taxon>Plakobranchidae</taxon>
        <taxon>Plakobranchus</taxon>
    </lineage>
</organism>
<dbReference type="Proteomes" id="UP000735302">
    <property type="component" value="Unassembled WGS sequence"/>
</dbReference>
<gene>
    <name evidence="1" type="ORF">PoB_005818300</name>
</gene>
<proteinExistence type="predicted"/>
<reference evidence="1 2" key="1">
    <citation type="journal article" date="2021" name="Elife">
        <title>Chloroplast acquisition without the gene transfer in kleptoplastic sea slugs, Plakobranchus ocellatus.</title>
        <authorList>
            <person name="Maeda T."/>
            <person name="Takahashi S."/>
            <person name="Yoshida T."/>
            <person name="Shimamura S."/>
            <person name="Takaki Y."/>
            <person name="Nagai Y."/>
            <person name="Toyoda A."/>
            <person name="Suzuki Y."/>
            <person name="Arimoto A."/>
            <person name="Ishii H."/>
            <person name="Satoh N."/>
            <person name="Nishiyama T."/>
            <person name="Hasebe M."/>
            <person name="Maruyama T."/>
            <person name="Minagawa J."/>
            <person name="Obokata J."/>
            <person name="Shigenobu S."/>
        </authorList>
    </citation>
    <scope>NUCLEOTIDE SEQUENCE [LARGE SCALE GENOMIC DNA]</scope>
</reference>
<name>A0AAV4CKQ7_9GAST</name>